<proteinExistence type="predicted"/>
<keyword evidence="1" id="KW-0223">Dioxygenase</keyword>
<evidence type="ECO:0000313" key="2">
    <source>
        <dbReference type="Proteomes" id="UP001060215"/>
    </source>
</evidence>
<keyword evidence="1" id="KW-0560">Oxidoreductase</keyword>
<protein>
    <submittedName>
        <fullName evidence="1">2-oxoglutarate-dependent dioxygenase AOP2</fullName>
    </submittedName>
</protein>
<keyword evidence="2" id="KW-1185">Reference proteome</keyword>
<dbReference type="Proteomes" id="UP001060215">
    <property type="component" value="Chromosome 13"/>
</dbReference>
<organism evidence="1 2">
    <name type="scientific">Camellia lanceoleosa</name>
    <dbReference type="NCBI Taxonomy" id="1840588"/>
    <lineage>
        <taxon>Eukaryota</taxon>
        <taxon>Viridiplantae</taxon>
        <taxon>Streptophyta</taxon>
        <taxon>Embryophyta</taxon>
        <taxon>Tracheophyta</taxon>
        <taxon>Spermatophyta</taxon>
        <taxon>Magnoliopsida</taxon>
        <taxon>eudicotyledons</taxon>
        <taxon>Gunneridae</taxon>
        <taxon>Pentapetalae</taxon>
        <taxon>asterids</taxon>
        <taxon>Ericales</taxon>
        <taxon>Theaceae</taxon>
        <taxon>Camellia</taxon>
    </lineage>
</organism>
<gene>
    <name evidence="1" type="ORF">LOK49_LG12G02418</name>
</gene>
<accession>A0ACC0FUV6</accession>
<comment type="caution">
    <text evidence="1">The sequence shown here is derived from an EMBL/GenBank/DDBJ whole genome shotgun (WGS) entry which is preliminary data.</text>
</comment>
<sequence length="108" mass="12521">MGEAAEMIFSISLTNEVLSLDRQSEEWKVMIRKVKEACEAYGCFMLGYENIPLELQQLLFKNTAEMFDLPVETKLQYKKLCPKDRGYVLSNPFIPLYECFGIHGEEEV</sequence>
<name>A0ACC0FUV6_9ERIC</name>
<evidence type="ECO:0000313" key="1">
    <source>
        <dbReference type="EMBL" id="KAI7991867.1"/>
    </source>
</evidence>
<dbReference type="EMBL" id="CM045770">
    <property type="protein sequence ID" value="KAI7991867.1"/>
    <property type="molecule type" value="Genomic_DNA"/>
</dbReference>
<reference evidence="1 2" key="1">
    <citation type="journal article" date="2022" name="Plant J.">
        <title>Chromosome-level genome of Camellia lanceoleosa provides a valuable resource for understanding genome evolution and self-incompatibility.</title>
        <authorList>
            <person name="Gong W."/>
            <person name="Xiao S."/>
            <person name="Wang L."/>
            <person name="Liao Z."/>
            <person name="Chang Y."/>
            <person name="Mo W."/>
            <person name="Hu G."/>
            <person name="Li W."/>
            <person name="Zhao G."/>
            <person name="Zhu H."/>
            <person name="Hu X."/>
            <person name="Ji K."/>
            <person name="Xiang X."/>
            <person name="Song Q."/>
            <person name="Yuan D."/>
            <person name="Jin S."/>
            <person name="Zhang L."/>
        </authorList>
    </citation>
    <scope>NUCLEOTIDE SEQUENCE [LARGE SCALE GENOMIC DNA]</scope>
    <source>
        <strain evidence="1">SQ_2022a</strain>
    </source>
</reference>